<dbReference type="RefSeq" id="WP_184792771.1">
    <property type="nucleotide sequence ID" value="NZ_BONT01000028.1"/>
</dbReference>
<organism evidence="3 4">
    <name type="scientific">Phytomonospora endophytica</name>
    <dbReference type="NCBI Taxonomy" id="714109"/>
    <lineage>
        <taxon>Bacteria</taxon>
        <taxon>Bacillati</taxon>
        <taxon>Actinomycetota</taxon>
        <taxon>Actinomycetes</taxon>
        <taxon>Micromonosporales</taxon>
        <taxon>Micromonosporaceae</taxon>
        <taxon>Phytomonospora</taxon>
    </lineage>
</organism>
<evidence type="ECO:0000313" key="4">
    <source>
        <dbReference type="Proteomes" id="UP000548476"/>
    </source>
</evidence>
<keyword evidence="1" id="KW-1133">Transmembrane helix</keyword>
<accession>A0A841FQW9</accession>
<dbReference type="EMBL" id="JACHGT010000024">
    <property type="protein sequence ID" value="MBB6039691.1"/>
    <property type="molecule type" value="Genomic_DNA"/>
</dbReference>
<reference evidence="3 4" key="1">
    <citation type="submission" date="2020-08" db="EMBL/GenBank/DDBJ databases">
        <title>Genomic Encyclopedia of Type Strains, Phase IV (KMG-IV): sequencing the most valuable type-strain genomes for metagenomic binning, comparative biology and taxonomic classification.</title>
        <authorList>
            <person name="Goeker M."/>
        </authorList>
    </citation>
    <scope>NUCLEOTIDE SEQUENCE [LARGE SCALE GENOMIC DNA]</scope>
    <source>
        <strain evidence="3 4">YIM 65646</strain>
    </source>
</reference>
<gene>
    <name evidence="3" type="ORF">HNR73_007588</name>
</gene>
<dbReference type="Pfam" id="PF09335">
    <property type="entry name" value="VTT_dom"/>
    <property type="match status" value="1"/>
</dbReference>
<evidence type="ECO:0000259" key="2">
    <source>
        <dbReference type="Pfam" id="PF09335"/>
    </source>
</evidence>
<dbReference type="AlphaFoldDB" id="A0A841FQW9"/>
<name>A0A841FQW9_9ACTN</name>
<dbReference type="InterPro" id="IPR032816">
    <property type="entry name" value="VTT_dom"/>
</dbReference>
<feature type="transmembrane region" description="Helical" evidence="1">
    <location>
        <begin position="169"/>
        <end position="188"/>
    </location>
</feature>
<proteinExistence type="predicted"/>
<protein>
    <submittedName>
        <fullName evidence="3">Membrane protein DedA with SNARE-associated domain</fullName>
    </submittedName>
</protein>
<comment type="caution">
    <text evidence="3">The sequence shown here is derived from an EMBL/GenBank/DDBJ whole genome shotgun (WGS) entry which is preliminary data.</text>
</comment>
<evidence type="ECO:0000256" key="1">
    <source>
        <dbReference type="SAM" id="Phobius"/>
    </source>
</evidence>
<keyword evidence="1" id="KW-0472">Membrane</keyword>
<feature type="transmembrane region" description="Helical" evidence="1">
    <location>
        <begin position="12"/>
        <end position="45"/>
    </location>
</feature>
<keyword evidence="1" id="KW-0812">Transmembrane</keyword>
<feature type="domain" description="VTT" evidence="2">
    <location>
        <begin position="31"/>
        <end position="160"/>
    </location>
</feature>
<sequence>MAAQIAELLSSPWMYALVMVSITLDVFVPFLPSGSLLIVAVVYAGKHDGTVTEMLLLLVGGAVASTLGDNLAYRAIEPGAGPVHRFLARMPRAAKVNDRLRDTLQARPISTMTFARLIPTGRTLATAVAATDPDMPRARFQLASAVAAAVWAAYTVALGYLNALLFNTSWVSVVVGVAAAFAFGTILARSRRAVALTSS</sequence>
<evidence type="ECO:0000313" key="3">
    <source>
        <dbReference type="EMBL" id="MBB6039691.1"/>
    </source>
</evidence>
<feature type="transmembrane region" description="Helical" evidence="1">
    <location>
        <begin position="142"/>
        <end position="163"/>
    </location>
</feature>
<dbReference type="Proteomes" id="UP000548476">
    <property type="component" value="Unassembled WGS sequence"/>
</dbReference>
<keyword evidence="4" id="KW-1185">Reference proteome</keyword>